<evidence type="ECO:0000313" key="1">
    <source>
        <dbReference type="EMBL" id="MCG6659919.1"/>
    </source>
</evidence>
<name>A0ABS9PDQ6_9GAMM</name>
<dbReference type="EMBL" id="JABFUC010000036">
    <property type="protein sequence ID" value="MCG6659919.1"/>
    <property type="molecule type" value="Genomic_DNA"/>
</dbReference>
<gene>
    <name evidence="1" type="ORF">HOP52_19465</name>
</gene>
<accession>A0ABS9PDQ6</accession>
<sequence>MATEDIDRLNAEWISLNAFRGLTKIASGGDMVKSTYDNALQLGGEFYPELLGDEVSLLKRERESDTTKEYRQKAELCSIRDGKEVIAFDLVSSDIMEYEGLLSIAEAQKNNQKVDQLKRKLAQFYKSKKELDPEDHSENQLIFRDAYNVSRVIPSIASGHGHRDFELPSGRVLRLRVLHPDRVEHITGADLIYERHHPQNETVSVVAVQYKIWNNRKLYLSDDRMLGQIDKMRNFLCEKSICEAAKEDHGYRFPCCSAFIRPTDKLQKADQKFLSTGEHLPICKIDECATLGDRGGRKLEYDKIKEISLSSEIFEFLFNKGKIGSREMTYSELTALYSHFLEDASRERVIVYAQEV</sequence>
<keyword evidence="2" id="KW-1185">Reference proteome</keyword>
<comment type="caution">
    <text evidence="1">The sequence shown here is derived from an EMBL/GenBank/DDBJ whole genome shotgun (WGS) entry which is preliminary data.</text>
</comment>
<reference evidence="1 2" key="1">
    <citation type="submission" date="2020-05" db="EMBL/GenBank/DDBJ databases">
        <title>Comparative genomic analysis of denitrifying bacteria from Halomonas genus.</title>
        <authorList>
            <person name="Wang L."/>
            <person name="Shao Z."/>
        </authorList>
    </citation>
    <scope>NUCLEOTIDE SEQUENCE [LARGE SCALE GENOMIC DNA]</scope>
    <source>
        <strain evidence="1 2">A4</strain>
    </source>
</reference>
<proteinExistence type="predicted"/>
<protein>
    <submittedName>
        <fullName evidence="1">Uncharacterized protein</fullName>
    </submittedName>
</protein>
<evidence type="ECO:0000313" key="2">
    <source>
        <dbReference type="Proteomes" id="UP000814385"/>
    </source>
</evidence>
<organism evidence="1 2">
    <name type="scientific">Billgrantia campisalis</name>
    <dbReference type="NCBI Taxonomy" id="74661"/>
    <lineage>
        <taxon>Bacteria</taxon>
        <taxon>Pseudomonadati</taxon>
        <taxon>Pseudomonadota</taxon>
        <taxon>Gammaproteobacteria</taxon>
        <taxon>Oceanospirillales</taxon>
        <taxon>Halomonadaceae</taxon>
        <taxon>Billgrantia</taxon>
    </lineage>
</organism>
<dbReference type="Proteomes" id="UP000814385">
    <property type="component" value="Unassembled WGS sequence"/>
</dbReference>